<evidence type="ECO:0000313" key="1">
    <source>
        <dbReference type="EMBL" id="MDZ8118757.1"/>
    </source>
</evidence>
<dbReference type="EMBL" id="JARVCO010000010">
    <property type="protein sequence ID" value="MDZ8118757.1"/>
    <property type="molecule type" value="Genomic_DNA"/>
</dbReference>
<accession>A0ABU5MX75</accession>
<dbReference type="Proteomes" id="UP001290861">
    <property type="component" value="Unassembled WGS sequence"/>
</dbReference>
<keyword evidence="2" id="KW-1185">Reference proteome</keyword>
<gene>
    <name evidence="1" type="ORF">P9H32_08950</name>
</gene>
<reference evidence="1 2" key="1">
    <citation type="journal article" date="2024" name="Appl. Environ. Microbiol.">
        <title>Pontiella agarivorans sp. nov., a novel marine anaerobic bacterium capable of degrading macroalgal polysaccharides and fixing nitrogen.</title>
        <authorList>
            <person name="Liu N."/>
            <person name="Kivenson V."/>
            <person name="Peng X."/>
            <person name="Cui Z."/>
            <person name="Lankiewicz T.S."/>
            <person name="Gosselin K.M."/>
            <person name="English C.J."/>
            <person name="Blair E.M."/>
            <person name="O'Malley M.A."/>
            <person name="Valentine D.L."/>
        </authorList>
    </citation>
    <scope>NUCLEOTIDE SEQUENCE [LARGE SCALE GENOMIC DNA]</scope>
    <source>
        <strain evidence="1 2">NLcol2</strain>
    </source>
</reference>
<dbReference type="RefSeq" id="WP_322608554.1">
    <property type="nucleotide sequence ID" value="NZ_JARVCO010000010.1"/>
</dbReference>
<evidence type="ECO:0000313" key="2">
    <source>
        <dbReference type="Proteomes" id="UP001290861"/>
    </source>
</evidence>
<name>A0ABU5MX75_9BACT</name>
<comment type="caution">
    <text evidence="1">The sequence shown here is derived from an EMBL/GenBank/DDBJ whole genome shotgun (WGS) entry which is preliminary data.</text>
</comment>
<sequence>MKVTGVQAGAVKELGGGVVEIALEKGGTAVLSDASYTGDFVIRPVEKKFSAD</sequence>
<organism evidence="1 2">
    <name type="scientific">Pontiella agarivorans</name>
    <dbReference type="NCBI Taxonomy" id="3038953"/>
    <lineage>
        <taxon>Bacteria</taxon>
        <taxon>Pseudomonadati</taxon>
        <taxon>Kiritimatiellota</taxon>
        <taxon>Kiritimatiellia</taxon>
        <taxon>Kiritimatiellales</taxon>
        <taxon>Pontiellaceae</taxon>
        <taxon>Pontiella</taxon>
    </lineage>
</organism>
<protein>
    <submittedName>
        <fullName evidence="1">Uncharacterized protein</fullName>
    </submittedName>
</protein>
<proteinExistence type="predicted"/>